<comment type="caution">
    <text evidence="2">The sequence shown here is derived from an EMBL/GenBank/DDBJ whole genome shotgun (WGS) entry which is preliminary data.</text>
</comment>
<feature type="transmembrane region" description="Helical" evidence="1">
    <location>
        <begin position="196"/>
        <end position="214"/>
    </location>
</feature>
<protein>
    <submittedName>
        <fullName evidence="2">Uncharacterized protein</fullName>
    </submittedName>
</protein>
<evidence type="ECO:0000256" key="1">
    <source>
        <dbReference type="SAM" id="Phobius"/>
    </source>
</evidence>
<keyword evidence="1" id="KW-0812">Transmembrane</keyword>
<sequence>MPEGILIFLLRPFTSSIRVRRSCSVDESAFLSEHGLGTAGDFSVFYLMTYAGDTLTDCLVFLGIDVSSVRSAMLRVKSDKEIRFYEVPEDAAPISLGRGSRESHSDSESEVISCARTDEDSLDSGKTTSLEEIFSFILPFLTRALTIFLGDMAVMVRWLICGGDDGVGRCRWQLVMLMEAVMGVVVVAAGKGRKMMRVAVVVAVVAMMIMMAVGDGVTVG</sequence>
<proteinExistence type="predicted"/>
<accession>A0A6L2M7Q4</accession>
<organism evidence="2">
    <name type="scientific">Tanacetum cinerariifolium</name>
    <name type="common">Dalmatian daisy</name>
    <name type="synonym">Chrysanthemum cinerariifolium</name>
    <dbReference type="NCBI Taxonomy" id="118510"/>
    <lineage>
        <taxon>Eukaryota</taxon>
        <taxon>Viridiplantae</taxon>
        <taxon>Streptophyta</taxon>
        <taxon>Embryophyta</taxon>
        <taxon>Tracheophyta</taxon>
        <taxon>Spermatophyta</taxon>
        <taxon>Magnoliopsida</taxon>
        <taxon>eudicotyledons</taxon>
        <taxon>Gunneridae</taxon>
        <taxon>Pentapetalae</taxon>
        <taxon>asterids</taxon>
        <taxon>campanulids</taxon>
        <taxon>Asterales</taxon>
        <taxon>Asteraceae</taxon>
        <taxon>Asteroideae</taxon>
        <taxon>Anthemideae</taxon>
        <taxon>Anthemidinae</taxon>
        <taxon>Tanacetum</taxon>
    </lineage>
</organism>
<feature type="transmembrane region" description="Helical" evidence="1">
    <location>
        <begin position="172"/>
        <end position="189"/>
    </location>
</feature>
<gene>
    <name evidence="2" type="ORF">Tci_041255</name>
</gene>
<reference evidence="2" key="1">
    <citation type="journal article" date="2019" name="Sci. Rep.">
        <title>Draft genome of Tanacetum cinerariifolium, the natural source of mosquito coil.</title>
        <authorList>
            <person name="Yamashiro T."/>
            <person name="Shiraishi A."/>
            <person name="Satake H."/>
            <person name="Nakayama K."/>
        </authorList>
    </citation>
    <scope>NUCLEOTIDE SEQUENCE</scope>
</reference>
<feature type="transmembrane region" description="Helical" evidence="1">
    <location>
        <begin position="136"/>
        <end position="160"/>
    </location>
</feature>
<keyword evidence="1" id="KW-0472">Membrane</keyword>
<dbReference type="AlphaFoldDB" id="A0A6L2M7Q4"/>
<name>A0A6L2M7Q4_TANCI</name>
<keyword evidence="1" id="KW-1133">Transmembrane helix</keyword>
<evidence type="ECO:0000313" key="2">
    <source>
        <dbReference type="EMBL" id="GEU69277.1"/>
    </source>
</evidence>
<dbReference type="EMBL" id="BKCJ010005906">
    <property type="protein sequence ID" value="GEU69277.1"/>
    <property type="molecule type" value="Genomic_DNA"/>
</dbReference>